<dbReference type="PROSITE" id="PS51084">
    <property type="entry name" value="HIT_2"/>
    <property type="match status" value="1"/>
</dbReference>
<dbReference type="Pfam" id="PF01230">
    <property type="entry name" value="HIT"/>
    <property type="match status" value="1"/>
</dbReference>
<feature type="domain" description="HIT" evidence="4">
    <location>
        <begin position="6"/>
        <end position="113"/>
    </location>
</feature>
<dbReference type="InterPro" id="IPR036265">
    <property type="entry name" value="HIT-like_sf"/>
</dbReference>
<proteinExistence type="predicted"/>
<keyword evidence="6" id="KW-1185">Reference proteome</keyword>
<dbReference type="InterPro" id="IPR011146">
    <property type="entry name" value="HIT-like"/>
</dbReference>
<name>A0A2N5WX78_9GAMM</name>
<evidence type="ECO:0000256" key="3">
    <source>
        <dbReference type="PROSITE-ProRule" id="PRU00464"/>
    </source>
</evidence>
<dbReference type="GO" id="GO:0009117">
    <property type="term" value="P:nucleotide metabolic process"/>
    <property type="evidence" value="ECO:0007669"/>
    <property type="project" value="TreeGrafter"/>
</dbReference>
<evidence type="ECO:0000259" key="4">
    <source>
        <dbReference type="PROSITE" id="PS51084"/>
    </source>
</evidence>
<evidence type="ECO:0000256" key="1">
    <source>
        <dbReference type="PIRSR" id="PIRSR601310-1"/>
    </source>
</evidence>
<organism evidence="5 6">
    <name type="scientific">Pseudohalioglobus lutimaris</name>
    <dbReference type="NCBI Taxonomy" id="1737061"/>
    <lineage>
        <taxon>Bacteria</taxon>
        <taxon>Pseudomonadati</taxon>
        <taxon>Pseudomonadota</taxon>
        <taxon>Gammaproteobacteria</taxon>
        <taxon>Cellvibrionales</taxon>
        <taxon>Halieaceae</taxon>
        <taxon>Pseudohalioglobus</taxon>
    </lineage>
</organism>
<dbReference type="AlphaFoldDB" id="A0A2N5WX78"/>
<sequence length="143" mass="15872">MSDDCIFCQIIAGKAQCHPVHETRYTRTFLDAFPSTPGHCLIVTKAHFTDIFDSTPEEIAMVGHVSTLIAHTLREELQCDGVGIYQLNGAAAGQTVFHYHMHVIPRMVGQELHIHSRARGAPAELEAMAARLSKRAYSLRTDD</sequence>
<feature type="active site" description="Tele-AMP-histidine intermediate" evidence="1">
    <location>
        <position position="100"/>
    </location>
</feature>
<dbReference type="RefSeq" id="WP_076001427.1">
    <property type="nucleotide sequence ID" value="NZ_PKUS01000045.1"/>
</dbReference>
<protein>
    <submittedName>
        <fullName evidence="5">HIT family protein</fullName>
    </submittedName>
</protein>
<dbReference type="SUPFAM" id="SSF54197">
    <property type="entry name" value="HIT-like"/>
    <property type="match status" value="1"/>
</dbReference>
<dbReference type="PANTHER" id="PTHR46648">
    <property type="entry name" value="HIT FAMILY PROTEIN 1"/>
    <property type="match status" value="1"/>
</dbReference>
<dbReference type="OrthoDB" id="9784774at2"/>
<accession>A0A2N5WX78</accession>
<dbReference type="InterPro" id="IPR001310">
    <property type="entry name" value="Histidine_triad_HIT"/>
</dbReference>
<evidence type="ECO:0000313" key="6">
    <source>
        <dbReference type="Proteomes" id="UP000235005"/>
    </source>
</evidence>
<dbReference type="PANTHER" id="PTHR46648:SF1">
    <property type="entry name" value="ADENOSINE 5'-MONOPHOSPHORAMIDASE HNT1"/>
    <property type="match status" value="1"/>
</dbReference>
<evidence type="ECO:0000313" key="5">
    <source>
        <dbReference type="EMBL" id="PLW66844.1"/>
    </source>
</evidence>
<dbReference type="EMBL" id="PKUS01000045">
    <property type="protein sequence ID" value="PLW66844.1"/>
    <property type="molecule type" value="Genomic_DNA"/>
</dbReference>
<comment type="caution">
    <text evidence="5">The sequence shown here is derived from an EMBL/GenBank/DDBJ whole genome shotgun (WGS) entry which is preliminary data.</text>
</comment>
<gene>
    <name evidence="5" type="ORF">C0039_19685</name>
</gene>
<dbReference type="GO" id="GO:0003824">
    <property type="term" value="F:catalytic activity"/>
    <property type="evidence" value="ECO:0007669"/>
    <property type="project" value="InterPro"/>
</dbReference>
<reference evidence="5 6" key="1">
    <citation type="submission" date="2018-01" db="EMBL/GenBank/DDBJ databases">
        <title>The draft genome sequence of Halioglobus lutimaris HF004.</title>
        <authorList>
            <person name="Du Z.-J."/>
            <person name="Shi M.-J."/>
        </authorList>
    </citation>
    <scope>NUCLEOTIDE SEQUENCE [LARGE SCALE GENOMIC DNA]</scope>
    <source>
        <strain evidence="5 6">HF004</strain>
    </source>
</reference>
<dbReference type="Gene3D" id="3.30.428.10">
    <property type="entry name" value="HIT-like"/>
    <property type="match status" value="1"/>
</dbReference>
<evidence type="ECO:0000256" key="2">
    <source>
        <dbReference type="PIRSR" id="PIRSR601310-3"/>
    </source>
</evidence>
<dbReference type="Proteomes" id="UP000235005">
    <property type="component" value="Unassembled WGS sequence"/>
</dbReference>
<dbReference type="PRINTS" id="PR00332">
    <property type="entry name" value="HISTRIAD"/>
</dbReference>
<feature type="short sequence motif" description="Histidine triad motif" evidence="2 3">
    <location>
        <begin position="98"/>
        <end position="102"/>
    </location>
</feature>